<feature type="transmembrane region" description="Helical" evidence="10">
    <location>
        <begin position="242"/>
        <end position="260"/>
    </location>
</feature>
<dbReference type="InterPro" id="IPR001958">
    <property type="entry name" value="Tet-R_TetA/multi-R_MdtG-like"/>
</dbReference>
<evidence type="ECO:0000256" key="7">
    <source>
        <dbReference type="ARBA" id="ARBA00022692"/>
    </source>
</evidence>
<dbReference type="InterPro" id="IPR005829">
    <property type="entry name" value="Sugar_transporter_CS"/>
</dbReference>
<keyword evidence="5 10" id="KW-0813">Transport</keyword>
<feature type="transmembrane region" description="Helical" evidence="10">
    <location>
        <begin position="366"/>
        <end position="384"/>
    </location>
</feature>
<dbReference type="GO" id="GO:0005886">
    <property type="term" value="C:plasma membrane"/>
    <property type="evidence" value="ECO:0007669"/>
    <property type="project" value="UniProtKB-SubCell"/>
</dbReference>
<dbReference type="PROSITE" id="PS50850">
    <property type="entry name" value="MFS"/>
    <property type="match status" value="1"/>
</dbReference>
<evidence type="ECO:0000256" key="4">
    <source>
        <dbReference type="ARBA" id="ARBA00007520"/>
    </source>
</evidence>
<dbReference type="InterPro" id="IPR011701">
    <property type="entry name" value="MFS"/>
</dbReference>
<dbReference type="EMBL" id="JACERJ010000003">
    <property type="protein sequence ID" value="MBA5203789.1"/>
    <property type="molecule type" value="Genomic_DNA"/>
</dbReference>
<feature type="transmembrane region" description="Helical" evidence="10">
    <location>
        <begin position="158"/>
        <end position="178"/>
    </location>
</feature>
<evidence type="ECO:0000313" key="13">
    <source>
        <dbReference type="Proteomes" id="UP000557749"/>
    </source>
</evidence>
<dbReference type="InterPro" id="IPR020846">
    <property type="entry name" value="MFS_dom"/>
</dbReference>
<comment type="subcellular location">
    <subcellularLocation>
        <location evidence="10">Cell inner membrane</location>
        <topology evidence="10">Multi-pass membrane protein</topology>
    </subcellularLocation>
    <subcellularLocation>
        <location evidence="2">Cell membrane</location>
        <topology evidence="2">Multi-pass membrane protein</topology>
    </subcellularLocation>
</comment>
<evidence type="ECO:0000256" key="6">
    <source>
        <dbReference type="ARBA" id="ARBA00022475"/>
    </source>
</evidence>
<keyword evidence="6" id="KW-1003">Cell membrane</keyword>
<feature type="transmembrane region" description="Helical" evidence="10">
    <location>
        <begin position="340"/>
        <end position="360"/>
    </location>
</feature>
<keyword evidence="9 10" id="KW-0472">Membrane</keyword>
<evidence type="ECO:0000256" key="10">
    <source>
        <dbReference type="RuleBase" id="RU365088"/>
    </source>
</evidence>
<dbReference type="Proteomes" id="UP000557749">
    <property type="component" value="Unassembled WGS sequence"/>
</dbReference>
<feature type="transmembrane region" description="Helical" evidence="10">
    <location>
        <begin position="42"/>
        <end position="59"/>
    </location>
</feature>
<comment type="similarity">
    <text evidence="3 10">Belongs to the major facilitator superfamily. Bcr/CmlA family.</text>
</comment>
<dbReference type="Gene3D" id="1.20.1720.10">
    <property type="entry name" value="Multidrug resistance protein D"/>
    <property type="match status" value="1"/>
</dbReference>
<feature type="transmembrane region" description="Helical" evidence="10">
    <location>
        <begin position="128"/>
        <end position="146"/>
    </location>
</feature>
<dbReference type="SUPFAM" id="SSF103473">
    <property type="entry name" value="MFS general substrate transporter"/>
    <property type="match status" value="1"/>
</dbReference>
<dbReference type="PROSITE" id="PS00216">
    <property type="entry name" value="SUGAR_TRANSPORT_1"/>
    <property type="match status" value="1"/>
</dbReference>
<gene>
    <name evidence="12" type="ORF">H2Y57_08845</name>
</gene>
<dbReference type="InterPro" id="IPR036259">
    <property type="entry name" value="MFS_trans_sf"/>
</dbReference>
<dbReference type="InterPro" id="IPR004812">
    <property type="entry name" value="Efflux_drug-R_Bcr/CmlA"/>
</dbReference>
<keyword evidence="10" id="KW-0997">Cell inner membrane</keyword>
<dbReference type="GO" id="GO:1990961">
    <property type="term" value="P:xenobiotic detoxification by transmembrane export across the plasma membrane"/>
    <property type="evidence" value="ECO:0007669"/>
    <property type="project" value="InterPro"/>
</dbReference>
<feature type="transmembrane region" description="Helical" evidence="10">
    <location>
        <begin position="272"/>
        <end position="293"/>
    </location>
</feature>
<feature type="transmembrane region" description="Helical" evidence="10">
    <location>
        <begin position="206"/>
        <end position="230"/>
    </location>
</feature>
<feature type="transmembrane region" description="Helical" evidence="10">
    <location>
        <begin position="305"/>
        <end position="328"/>
    </location>
</feature>
<evidence type="ECO:0000259" key="11">
    <source>
        <dbReference type="PROSITE" id="PS50850"/>
    </source>
</evidence>
<dbReference type="CDD" id="cd17320">
    <property type="entry name" value="MFS_MdfA_MDR_like"/>
    <property type="match status" value="1"/>
</dbReference>
<accession>A0AAW3ST73</accession>
<reference evidence="12 13" key="1">
    <citation type="submission" date="2020-07" db="EMBL/GenBank/DDBJ databases">
        <title>Characterization of Pectobacterium aroidearum strains causing soft rot on Amorphophallus konjac.</title>
        <authorList>
            <person name="Xie H."/>
        </authorList>
    </citation>
    <scope>NUCLEOTIDE SEQUENCE [LARGE SCALE GENOMIC DNA]</scope>
    <source>
        <strain evidence="12 13">MY7</strain>
    </source>
</reference>
<organism evidence="12 13">
    <name type="scientific">Pectobacterium aroidearum</name>
    <dbReference type="NCBI Taxonomy" id="1201031"/>
    <lineage>
        <taxon>Bacteria</taxon>
        <taxon>Pseudomonadati</taxon>
        <taxon>Pseudomonadota</taxon>
        <taxon>Gammaproteobacteria</taxon>
        <taxon>Enterobacterales</taxon>
        <taxon>Pectobacteriaceae</taxon>
        <taxon>Pectobacterium</taxon>
    </lineage>
</organism>
<name>A0AAW3ST73_9GAMM</name>
<evidence type="ECO:0000256" key="9">
    <source>
        <dbReference type="ARBA" id="ARBA00023136"/>
    </source>
</evidence>
<evidence type="ECO:0000256" key="1">
    <source>
        <dbReference type="ARBA" id="ARBA00003279"/>
    </source>
</evidence>
<evidence type="ECO:0000313" key="12">
    <source>
        <dbReference type="EMBL" id="MBA5203789.1"/>
    </source>
</evidence>
<dbReference type="Pfam" id="PF07690">
    <property type="entry name" value="MFS_1"/>
    <property type="match status" value="1"/>
</dbReference>
<dbReference type="AlphaFoldDB" id="A0AAW3ST73"/>
<keyword evidence="7 10" id="KW-0812">Transmembrane</keyword>
<evidence type="ECO:0000256" key="2">
    <source>
        <dbReference type="ARBA" id="ARBA00004651"/>
    </source>
</evidence>
<comment type="caution">
    <text evidence="12">The sequence shown here is derived from an EMBL/GenBank/DDBJ whole genome shotgun (WGS) entry which is preliminary data.</text>
</comment>
<comment type="function">
    <text evidence="1">Resistance to tetracycline by an active tetracycline efflux. This is an energy-dependent process that decreases the accumulation of the antibiotic in whole cells. This protein functions as a metal-tetracycline/H(+) antiporter.</text>
</comment>
<dbReference type="PANTHER" id="PTHR42718">
    <property type="entry name" value="MAJOR FACILITATOR SUPERFAMILY MULTIDRUG TRANSPORTER MFSC"/>
    <property type="match status" value="1"/>
</dbReference>
<protein>
    <recommendedName>
        <fullName evidence="10">Bcr/CflA family efflux transporter</fullName>
    </recommendedName>
</protein>
<dbReference type="PANTHER" id="PTHR42718:SF9">
    <property type="entry name" value="MAJOR FACILITATOR SUPERFAMILY MULTIDRUG TRANSPORTER MFSC"/>
    <property type="match status" value="1"/>
</dbReference>
<feature type="transmembrane region" description="Helical" evidence="10">
    <location>
        <begin position="99"/>
        <end position="116"/>
    </location>
</feature>
<comment type="similarity">
    <text evidence="4">Belongs to the major facilitator superfamily. TCR/Tet family.</text>
</comment>
<feature type="transmembrane region" description="Helical" evidence="10">
    <location>
        <begin position="71"/>
        <end position="93"/>
    </location>
</feature>
<dbReference type="GO" id="GO:0042910">
    <property type="term" value="F:xenobiotic transmembrane transporter activity"/>
    <property type="evidence" value="ECO:0007669"/>
    <property type="project" value="InterPro"/>
</dbReference>
<evidence type="ECO:0000256" key="8">
    <source>
        <dbReference type="ARBA" id="ARBA00022989"/>
    </source>
</evidence>
<comment type="caution">
    <text evidence="10">Lacks conserved residue(s) required for the propagation of feature annotation.</text>
</comment>
<keyword evidence="8 10" id="KW-1133">Transmembrane helix</keyword>
<dbReference type="RefSeq" id="WP_181845014.1">
    <property type="nucleotide sequence ID" value="NZ_JACERJ010000003.1"/>
</dbReference>
<proteinExistence type="inferred from homology"/>
<sequence length="400" mass="42419">MQRFVLILLTLVLLGPLGIDIYLPLIPAIAVALNSPESLIQSTVALFILIMGLGQLLAGPLVDKYGRRPMALAGVMIYIIGAVMAALATSATLFVLSRLFQGMAVCCTAVAIFSSVRDKLNGDDAARTYGFLNGTLNIVPALAPLLGGLLAEAFGWRAPFWFLAGYSILVLAIVIRFLPETRPDSTLPVHGLPLRQYARLLSDRHFLGFASVNAGAMGMALTYVTFSPVVLMNQAQLTPLEFSIAFGANGFWIMLVSFFANRIIRKVGRPRCLAVGSLLMGAGFLSLLGGVLLLPDALQNTWPAYMLPVALACAGLAFLIGPSTSYALEPYSNEAGIASAMVGFVQMAGGAALGLMAMALPLPSKISLALVMLCAALLAIRARLLTRHHKGSITSLPRTE</sequence>
<dbReference type="NCBIfam" id="TIGR00710">
    <property type="entry name" value="efflux_Bcr_CflA"/>
    <property type="match status" value="1"/>
</dbReference>
<dbReference type="PRINTS" id="PR01035">
    <property type="entry name" value="TCRTETA"/>
</dbReference>
<evidence type="ECO:0000256" key="3">
    <source>
        <dbReference type="ARBA" id="ARBA00006236"/>
    </source>
</evidence>
<feature type="domain" description="Major facilitator superfamily (MFS) profile" evidence="11">
    <location>
        <begin position="4"/>
        <end position="390"/>
    </location>
</feature>
<evidence type="ECO:0000256" key="5">
    <source>
        <dbReference type="ARBA" id="ARBA00022448"/>
    </source>
</evidence>